<proteinExistence type="predicted"/>
<comment type="caution">
    <text evidence="1">The sequence shown here is derived from an EMBL/GenBank/DDBJ whole genome shotgun (WGS) entry which is preliminary data.</text>
</comment>
<evidence type="ECO:0000313" key="1">
    <source>
        <dbReference type="EMBL" id="TEY75170.1"/>
    </source>
</evidence>
<keyword evidence="2" id="KW-1185">Reference proteome</keyword>
<accession>A0A4Y8D9H2</accession>
<gene>
    <name evidence="1" type="ORF">BOTCAL_0064g00020</name>
</gene>
<reference evidence="1 2" key="1">
    <citation type="submission" date="2017-11" db="EMBL/GenBank/DDBJ databases">
        <title>Comparative genomics of Botrytis spp.</title>
        <authorList>
            <person name="Valero-Jimenez C.A."/>
            <person name="Tapia P."/>
            <person name="Veloso J."/>
            <person name="Silva-Moreno E."/>
            <person name="Staats M."/>
            <person name="Valdes J.H."/>
            <person name="Van Kan J.A.L."/>
        </authorList>
    </citation>
    <scope>NUCLEOTIDE SEQUENCE [LARGE SCALE GENOMIC DNA]</scope>
    <source>
        <strain evidence="1 2">MUCL2830</strain>
    </source>
</reference>
<protein>
    <submittedName>
        <fullName evidence="1">Uncharacterized protein</fullName>
    </submittedName>
</protein>
<evidence type="ECO:0000313" key="2">
    <source>
        <dbReference type="Proteomes" id="UP000297299"/>
    </source>
</evidence>
<dbReference type="Proteomes" id="UP000297299">
    <property type="component" value="Unassembled WGS sequence"/>
</dbReference>
<dbReference type="AlphaFoldDB" id="A0A4Y8D9H2"/>
<sequence>MDRLGMISDHPAHEGFWLINEGQCISAKRDRNDDEAFVEEERSNERRSTTRLRAWSVGGRRCGN</sequence>
<name>A0A4Y8D9H2_9HELO</name>
<organism evidence="1 2">
    <name type="scientific">Botryotinia calthae</name>
    <dbReference type="NCBI Taxonomy" id="38488"/>
    <lineage>
        <taxon>Eukaryota</taxon>
        <taxon>Fungi</taxon>
        <taxon>Dikarya</taxon>
        <taxon>Ascomycota</taxon>
        <taxon>Pezizomycotina</taxon>
        <taxon>Leotiomycetes</taxon>
        <taxon>Helotiales</taxon>
        <taxon>Sclerotiniaceae</taxon>
        <taxon>Botryotinia</taxon>
    </lineage>
</organism>
<dbReference type="EMBL" id="PHWZ01000064">
    <property type="protein sequence ID" value="TEY75170.1"/>
    <property type="molecule type" value="Genomic_DNA"/>
</dbReference>